<dbReference type="Proteomes" id="UP000229329">
    <property type="component" value="Unassembled WGS sequence"/>
</dbReference>
<sequence length="80" mass="9269">MKANFKRYLYNLNTEVLKATADDFRKVGTYALGLSIAGWILDSDSMVSTEAYWLFTFGLLIWNFGILCTYLADKLKQWEN</sequence>
<evidence type="ECO:0000313" key="2">
    <source>
        <dbReference type="EMBL" id="PJG84823.1"/>
    </source>
</evidence>
<feature type="transmembrane region" description="Helical" evidence="1">
    <location>
        <begin position="51"/>
        <end position="72"/>
    </location>
</feature>
<comment type="caution">
    <text evidence="2">The sequence shown here is derived from an EMBL/GenBank/DDBJ whole genome shotgun (WGS) entry which is preliminary data.</text>
</comment>
<dbReference type="EMBL" id="PHHA01000021">
    <property type="protein sequence ID" value="PJG84823.1"/>
    <property type="molecule type" value="Genomic_DNA"/>
</dbReference>
<dbReference type="RefSeq" id="WP_100289394.1">
    <property type="nucleotide sequence ID" value="NZ_PHHA01000021.1"/>
</dbReference>
<keyword evidence="1" id="KW-0812">Transmembrane</keyword>
<reference evidence="2 3" key="1">
    <citation type="submission" date="2017-11" db="EMBL/GenBank/DDBJ databases">
        <title>Reclassification of Bisgaard taxon 7 as Conservatibacter flavescens gen. nov., sp. nov.</title>
        <authorList>
            <person name="Christensen H."/>
        </authorList>
    </citation>
    <scope>NUCLEOTIDE SEQUENCE [LARGE SCALE GENOMIC DNA]</scope>
    <source>
        <strain evidence="2 3">7_4</strain>
    </source>
</reference>
<keyword evidence="1" id="KW-1133">Transmembrane helix</keyword>
<dbReference type="OrthoDB" id="5681835at2"/>
<dbReference type="AlphaFoldDB" id="A0A2M8S0Z1"/>
<organism evidence="2 3">
    <name type="scientific">Conservatibacter flavescens</name>
    <dbReference type="NCBI Taxonomy" id="28161"/>
    <lineage>
        <taxon>Bacteria</taxon>
        <taxon>Pseudomonadati</taxon>
        <taxon>Pseudomonadota</taxon>
        <taxon>Gammaproteobacteria</taxon>
        <taxon>Pasteurellales</taxon>
        <taxon>Pasteurellaceae</taxon>
        <taxon>Conservatibacter</taxon>
    </lineage>
</organism>
<accession>A0A2M8S0Z1</accession>
<evidence type="ECO:0000256" key="1">
    <source>
        <dbReference type="SAM" id="Phobius"/>
    </source>
</evidence>
<keyword evidence="1" id="KW-0472">Membrane</keyword>
<name>A0A2M8S0Z1_9PAST</name>
<keyword evidence="3" id="KW-1185">Reference proteome</keyword>
<gene>
    <name evidence="2" type="ORF">CVP05_09815</name>
</gene>
<protein>
    <submittedName>
        <fullName evidence="2">Uncharacterized protein</fullName>
    </submittedName>
</protein>
<proteinExistence type="predicted"/>
<evidence type="ECO:0000313" key="3">
    <source>
        <dbReference type="Proteomes" id="UP000229329"/>
    </source>
</evidence>